<comment type="caution">
    <text evidence="5">The sequence shown here is derived from an EMBL/GenBank/DDBJ whole genome shotgun (WGS) entry which is preliminary data.</text>
</comment>
<dbReference type="AlphaFoldDB" id="A0AAN7YZI5"/>
<dbReference type="Pfam" id="PF00505">
    <property type="entry name" value="HMG_box"/>
    <property type="match status" value="1"/>
</dbReference>
<feature type="region of interest" description="Disordered" evidence="3">
    <location>
        <begin position="325"/>
        <end position="354"/>
    </location>
</feature>
<keyword evidence="6" id="KW-1185">Reference proteome</keyword>
<keyword evidence="1 2" id="KW-0238">DNA-binding</keyword>
<name>A0AAN7YZI5_9PEZI</name>
<feature type="region of interest" description="Disordered" evidence="3">
    <location>
        <begin position="250"/>
        <end position="288"/>
    </location>
</feature>
<feature type="compositionally biased region" description="Low complexity" evidence="3">
    <location>
        <begin position="326"/>
        <end position="338"/>
    </location>
</feature>
<evidence type="ECO:0000256" key="2">
    <source>
        <dbReference type="PROSITE-ProRule" id="PRU00267"/>
    </source>
</evidence>
<feature type="DNA-binding region" description="HMG box" evidence="2">
    <location>
        <begin position="191"/>
        <end position="249"/>
    </location>
</feature>
<dbReference type="PROSITE" id="PS50118">
    <property type="entry name" value="HMG_BOX_2"/>
    <property type="match status" value="1"/>
</dbReference>
<evidence type="ECO:0000313" key="6">
    <source>
        <dbReference type="Proteomes" id="UP001305414"/>
    </source>
</evidence>
<dbReference type="PANTHER" id="PTHR48112">
    <property type="entry name" value="HIGH MOBILITY GROUP PROTEIN DSP1"/>
    <property type="match status" value="1"/>
</dbReference>
<keyword evidence="2" id="KW-0539">Nucleus</keyword>
<accession>A0AAN7YZI5</accession>
<protein>
    <recommendedName>
        <fullName evidence="4">HMG box domain-containing protein</fullName>
    </recommendedName>
</protein>
<dbReference type="InterPro" id="IPR009071">
    <property type="entry name" value="HMG_box_dom"/>
</dbReference>
<dbReference type="CDD" id="cd01389">
    <property type="entry name" value="HMG-box_ROX1-like"/>
    <property type="match status" value="1"/>
</dbReference>
<reference evidence="5 6" key="1">
    <citation type="submission" date="2023-10" db="EMBL/GenBank/DDBJ databases">
        <title>Draft genome sequence of Xylaria bambusicola isolate GMP-LS, the root and basal stem rot pathogen of sugarcane in Indonesia.</title>
        <authorList>
            <person name="Selvaraj P."/>
            <person name="Muralishankar V."/>
            <person name="Muruganantham S."/>
            <person name="Sp S."/>
            <person name="Haryani S."/>
            <person name="Lau K.J.X."/>
            <person name="Naqvi N.I."/>
        </authorList>
    </citation>
    <scope>NUCLEOTIDE SEQUENCE [LARGE SCALE GENOMIC DNA]</scope>
    <source>
        <strain evidence="5">GMP-LS</strain>
    </source>
</reference>
<dbReference type="SMART" id="SM00398">
    <property type="entry name" value="HMG"/>
    <property type="match status" value="1"/>
</dbReference>
<dbReference type="EMBL" id="JAWHQM010000019">
    <property type="protein sequence ID" value="KAK5631400.1"/>
    <property type="molecule type" value="Genomic_DNA"/>
</dbReference>
<evidence type="ECO:0000313" key="5">
    <source>
        <dbReference type="EMBL" id="KAK5631400.1"/>
    </source>
</evidence>
<dbReference type="SUPFAM" id="SSF47095">
    <property type="entry name" value="HMG-box"/>
    <property type="match status" value="1"/>
</dbReference>
<dbReference type="Gene3D" id="1.10.30.10">
    <property type="entry name" value="High mobility group box domain"/>
    <property type="match status" value="1"/>
</dbReference>
<evidence type="ECO:0000256" key="3">
    <source>
        <dbReference type="SAM" id="MobiDB-lite"/>
    </source>
</evidence>
<organism evidence="5 6">
    <name type="scientific">Xylaria bambusicola</name>
    <dbReference type="NCBI Taxonomy" id="326684"/>
    <lineage>
        <taxon>Eukaryota</taxon>
        <taxon>Fungi</taxon>
        <taxon>Dikarya</taxon>
        <taxon>Ascomycota</taxon>
        <taxon>Pezizomycotina</taxon>
        <taxon>Sordariomycetes</taxon>
        <taxon>Xylariomycetidae</taxon>
        <taxon>Xylariales</taxon>
        <taxon>Xylariaceae</taxon>
        <taxon>Xylaria</taxon>
    </lineage>
</organism>
<feature type="region of interest" description="Disordered" evidence="3">
    <location>
        <begin position="158"/>
        <end position="197"/>
    </location>
</feature>
<evidence type="ECO:0000259" key="4">
    <source>
        <dbReference type="PROSITE" id="PS50118"/>
    </source>
</evidence>
<dbReference type="GO" id="GO:0003677">
    <property type="term" value="F:DNA binding"/>
    <property type="evidence" value="ECO:0007669"/>
    <property type="project" value="UniProtKB-UniRule"/>
</dbReference>
<dbReference type="InterPro" id="IPR036910">
    <property type="entry name" value="HMG_box_dom_sf"/>
</dbReference>
<proteinExistence type="predicted"/>
<evidence type="ECO:0000256" key="1">
    <source>
        <dbReference type="ARBA" id="ARBA00023125"/>
    </source>
</evidence>
<sequence length="403" mass="45035">MEEEAHVPGLGVSVNYDYDRFGAPAGVNPTAEPVQNHRPSDGRPYDFRPLDHQDLFQGHRPTFVAPMSYDPNVMMGQQGIIPGQYFHTGYIMQVSTMYSSYRASPHSEAVNGFAYSIKFLFHNRGMFSQHTLNLRLHSSRLCTERLWGRTSWDRILSVPTQNRNATKNKRERSPEDENPRKRAKKDKDPKKVGKPNSFMCYRRAMVPRIKDMHPGIENGQISKIAGQWWKALSPAEKKPYVDQSTRLRRGEEQLTPVPSSQPAAGNSVADNADREEPLAQNHEARNNMPYVARQDEISTGDAPADEDAAGSSRNWSFGNWFDSGVASSSSTQGAEQSSVVDREHASVSDAGPVDPDLASQFLADGLNYNGEDPLAFVNFDQLDVGDASFEQNNEDLDRILFGP</sequence>
<feature type="compositionally biased region" description="Basic and acidic residues" evidence="3">
    <location>
        <begin position="271"/>
        <end position="285"/>
    </location>
</feature>
<dbReference type="Proteomes" id="UP001305414">
    <property type="component" value="Unassembled WGS sequence"/>
</dbReference>
<gene>
    <name evidence="5" type="ORF">RRF57_007114</name>
</gene>
<dbReference type="InterPro" id="IPR050342">
    <property type="entry name" value="HMGB"/>
</dbReference>
<dbReference type="GO" id="GO:0005634">
    <property type="term" value="C:nucleus"/>
    <property type="evidence" value="ECO:0007669"/>
    <property type="project" value="UniProtKB-UniRule"/>
</dbReference>
<feature type="domain" description="HMG box" evidence="4">
    <location>
        <begin position="191"/>
        <end position="249"/>
    </location>
</feature>
<feature type="compositionally biased region" description="Basic and acidic residues" evidence="3">
    <location>
        <begin position="171"/>
        <end position="191"/>
    </location>
</feature>